<protein>
    <submittedName>
        <fullName evidence="1">Uncharacterized protein</fullName>
    </submittedName>
</protein>
<dbReference type="EMBL" id="PQIB02000014">
    <property type="protein sequence ID" value="RLM70126.1"/>
    <property type="molecule type" value="Genomic_DNA"/>
</dbReference>
<dbReference type="Proteomes" id="UP000275267">
    <property type="component" value="Unassembled WGS sequence"/>
</dbReference>
<comment type="caution">
    <text evidence="1">The sequence shown here is derived from an EMBL/GenBank/DDBJ whole genome shotgun (WGS) entry which is preliminary data.</text>
</comment>
<evidence type="ECO:0000313" key="1">
    <source>
        <dbReference type="EMBL" id="RLM70126.1"/>
    </source>
</evidence>
<organism evidence="1 2">
    <name type="scientific">Panicum miliaceum</name>
    <name type="common">Proso millet</name>
    <name type="synonym">Broomcorn millet</name>
    <dbReference type="NCBI Taxonomy" id="4540"/>
    <lineage>
        <taxon>Eukaryota</taxon>
        <taxon>Viridiplantae</taxon>
        <taxon>Streptophyta</taxon>
        <taxon>Embryophyta</taxon>
        <taxon>Tracheophyta</taxon>
        <taxon>Spermatophyta</taxon>
        <taxon>Magnoliopsida</taxon>
        <taxon>Liliopsida</taxon>
        <taxon>Poales</taxon>
        <taxon>Poaceae</taxon>
        <taxon>PACMAD clade</taxon>
        <taxon>Panicoideae</taxon>
        <taxon>Panicodae</taxon>
        <taxon>Paniceae</taxon>
        <taxon>Panicinae</taxon>
        <taxon>Panicum</taxon>
        <taxon>Panicum sect. Panicum</taxon>
    </lineage>
</organism>
<proteinExistence type="predicted"/>
<gene>
    <name evidence="1" type="ORF">C2845_PM17G06640</name>
</gene>
<accession>A0A3L6Q547</accession>
<reference evidence="2" key="1">
    <citation type="journal article" date="2019" name="Nat. Commun.">
        <title>The genome of broomcorn millet.</title>
        <authorList>
            <person name="Zou C."/>
            <person name="Miki D."/>
            <person name="Li D."/>
            <person name="Tang Q."/>
            <person name="Xiao L."/>
            <person name="Rajput S."/>
            <person name="Deng P."/>
            <person name="Jia W."/>
            <person name="Huang R."/>
            <person name="Zhang M."/>
            <person name="Sun Y."/>
            <person name="Hu J."/>
            <person name="Fu X."/>
            <person name="Schnable P.S."/>
            <person name="Li F."/>
            <person name="Zhang H."/>
            <person name="Feng B."/>
            <person name="Zhu X."/>
            <person name="Liu R."/>
            <person name="Schnable J.C."/>
            <person name="Zhu J.-K."/>
            <person name="Zhang H."/>
        </authorList>
    </citation>
    <scope>NUCLEOTIDE SEQUENCE [LARGE SCALE GENOMIC DNA]</scope>
</reference>
<keyword evidence="2" id="KW-1185">Reference proteome</keyword>
<dbReference type="OrthoDB" id="684706at2759"/>
<sequence length="82" mass="9369">MVSPARSYELKHQLELLRAGEPRTVRELEALVKANSPKIIFLAETRQRGVRLSHLRWRLGLKNFVAVDSFGKSGGLAVFWHE</sequence>
<evidence type="ECO:0000313" key="2">
    <source>
        <dbReference type="Proteomes" id="UP000275267"/>
    </source>
</evidence>
<dbReference type="STRING" id="4540.A0A3L6Q547"/>
<name>A0A3L6Q547_PANMI</name>
<dbReference type="AlphaFoldDB" id="A0A3L6Q547"/>